<evidence type="ECO:0000313" key="2">
    <source>
        <dbReference type="EMBL" id="MFD1646385.1"/>
    </source>
</evidence>
<reference evidence="2 3" key="1">
    <citation type="journal article" date="2019" name="Int. J. Syst. Evol. Microbiol.">
        <title>The Global Catalogue of Microorganisms (GCM) 10K type strain sequencing project: providing services to taxonomists for standard genome sequencing and annotation.</title>
        <authorList>
            <consortium name="The Broad Institute Genomics Platform"/>
            <consortium name="The Broad Institute Genome Sequencing Center for Infectious Disease"/>
            <person name="Wu L."/>
            <person name="Ma J."/>
        </authorList>
    </citation>
    <scope>NUCLEOTIDE SEQUENCE [LARGE SCALE GENOMIC DNA]</scope>
    <source>
        <strain evidence="2 3">CGMCC 1.10390</strain>
    </source>
</reference>
<dbReference type="AlphaFoldDB" id="A0ABD6DLZ2"/>
<evidence type="ECO:0000313" key="3">
    <source>
        <dbReference type="Proteomes" id="UP001597034"/>
    </source>
</evidence>
<dbReference type="PANTHER" id="PTHR11786">
    <property type="entry name" value="N-HYDROXYARYLAMINE O-ACETYLTRANSFERASE"/>
    <property type="match status" value="1"/>
</dbReference>
<protein>
    <submittedName>
        <fullName evidence="2">Arylamine N-acetyltransferase</fullName>
    </submittedName>
</protein>
<accession>A0ABD6DLZ2</accession>
<dbReference type="Pfam" id="PF00797">
    <property type="entry name" value="Acetyltransf_2"/>
    <property type="match status" value="1"/>
</dbReference>
<dbReference type="RefSeq" id="WP_256398094.1">
    <property type="nucleotide sequence ID" value="NZ_JANHJR010000001.1"/>
</dbReference>
<dbReference type="SUPFAM" id="SSF54001">
    <property type="entry name" value="Cysteine proteinases"/>
    <property type="match status" value="1"/>
</dbReference>
<comment type="similarity">
    <text evidence="1">Belongs to the arylamine N-acetyltransferase family.</text>
</comment>
<evidence type="ECO:0000256" key="1">
    <source>
        <dbReference type="ARBA" id="ARBA00006547"/>
    </source>
</evidence>
<proteinExistence type="inferred from homology"/>
<name>A0ABD6DLZ2_9EURY</name>
<dbReference type="InterPro" id="IPR038765">
    <property type="entry name" value="Papain-like_cys_pep_sf"/>
</dbReference>
<organism evidence="2 3">
    <name type="scientific">Haloarchaeobius litoreus</name>
    <dbReference type="NCBI Taxonomy" id="755306"/>
    <lineage>
        <taxon>Archaea</taxon>
        <taxon>Methanobacteriati</taxon>
        <taxon>Methanobacteriota</taxon>
        <taxon>Stenosarchaea group</taxon>
        <taxon>Halobacteria</taxon>
        <taxon>Halobacteriales</taxon>
        <taxon>Halorubellaceae</taxon>
        <taxon>Haloarchaeobius</taxon>
    </lineage>
</organism>
<dbReference type="PRINTS" id="PR01543">
    <property type="entry name" value="ANATRNSFRASE"/>
</dbReference>
<dbReference type="PANTHER" id="PTHR11786:SF0">
    <property type="entry name" value="ARYLAMINE N-ACETYLTRANSFERASE 4-RELATED"/>
    <property type="match status" value="1"/>
</dbReference>
<dbReference type="EMBL" id="JBHUDO010000002">
    <property type="protein sequence ID" value="MFD1646385.1"/>
    <property type="molecule type" value="Genomic_DNA"/>
</dbReference>
<keyword evidence="3" id="KW-1185">Reference proteome</keyword>
<dbReference type="InterPro" id="IPR001447">
    <property type="entry name" value="Arylamine_N-AcTrfase"/>
</dbReference>
<dbReference type="Proteomes" id="UP001597034">
    <property type="component" value="Unassembled WGS sequence"/>
</dbReference>
<dbReference type="InterPro" id="IPR053710">
    <property type="entry name" value="Arylamine_NAT_domain_sf"/>
</dbReference>
<dbReference type="Gene3D" id="3.30.2140.20">
    <property type="match status" value="1"/>
</dbReference>
<gene>
    <name evidence="2" type="ORF">ACFSBL_11905</name>
</gene>
<sequence length="268" mass="29783">MDPDRYLERVGVDPASVTVGAVDLDTVARLQHAHVGAVPFENLAIVGDPFDDADDGADVVLELPHLFEKVVERERGGYCFELNGLFGWLLDELGVATDRVAARVVGDDGTGRPPANHHTNVVEFDRRYLVDVGIGTPTMRRPLPVDGEVVTGPVGVDWRVVESDRPDETHLTQYRTPGDDDWQDRYLFTDEPRDLSYFEATCDYLQSAPESPFTGDPIVTIATATGHAKLKRDTFVREEGGEEYEQAVDPDAWHDVLAREFGLRYRSG</sequence>
<comment type="caution">
    <text evidence="2">The sequence shown here is derived from an EMBL/GenBank/DDBJ whole genome shotgun (WGS) entry which is preliminary data.</text>
</comment>